<evidence type="ECO:0000313" key="3">
    <source>
        <dbReference type="EMBL" id="TFJ83216.1"/>
    </source>
</evidence>
<evidence type="ECO:0000256" key="1">
    <source>
        <dbReference type="SAM" id="MobiDB-lite"/>
    </source>
</evidence>
<dbReference type="PANTHER" id="PTHR11731:SF193">
    <property type="entry name" value="DIPEPTIDYL PEPTIDASE 9"/>
    <property type="match status" value="1"/>
</dbReference>
<feature type="region of interest" description="Disordered" evidence="1">
    <location>
        <begin position="280"/>
        <end position="302"/>
    </location>
</feature>
<proteinExistence type="predicted"/>
<dbReference type="GO" id="GO:0008236">
    <property type="term" value="F:serine-type peptidase activity"/>
    <property type="evidence" value="ECO:0007669"/>
    <property type="project" value="InterPro"/>
</dbReference>
<feature type="domain" description="Peptidase S9 prolyl oligopeptidase catalytic" evidence="2">
    <location>
        <begin position="199"/>
        <end position="247"/>
    </location>
</feature>
<dbReference type="EMBL" id="SDOX01000053">
    <property type="protein sequence ID" value="TFJ83216.1"/>
    <property type="molecule type" value="Genomic_DNA"/>
</dbReference>
<sequence>MNSEKLANYAPSHFKFSPDDSYLTYLHTASHQMARQLWVVDIREGSSLQPRQVLAPPSNGGDTEENLSLDEKLRRERQRAYAVGITTYAWGAGKKILVPLQVGKEGGSLYVQDGIEGPLRRVYDAHGGSPGGGAGEVKYHDARAEADGGMEEEEGGGEGGGEKVEEEGEAATTTSTSAAAPGGGAIDPHLSPDGKWAAFMDENVHFRHTARLINALTLARKAYDLVLFPDGRHSLRKAEDRLYLEQRCELFASLAPPFRITDFVVQNLLRDHRLHHASKRSSLLASPVEGREKEGRGGGRPG</sequence>
<dbReference type="Gene3D" id="3.40.50.1820">
    <property type="entry name" value="alpha/beta hydrolase"/>
    <property type="match status" value="1"/>
</dbReference>
<reference evidence="3 4" key="1">
    <citation type="submission" date="2019-01" db="EMBL/GenBank/DDBJ databases">
        <title>Nuclear Genome Assembly of the Microalgal Biofuel strain Nannochloropsis salina CCMP1776.</title>
        <authorList>
            <person name="Hovde B."/>
        </authorList>
    </citation>
    <scope>NUCLEOTIDE SEQUENCE [LARGE SCALE GENOMIC DNA]</scope>
    <source>
        <strain evidence="3 4">CCMP1776</strain>
    </source>
</reference>
<accession>A0A4D9CWA1</accession>
<dbReference type="Gene3D" id="2.140.10.30">
    <property type="entry name" value="Dipeptidylpeptidase IV, N-terminal domain"/>
    <property type="match status" value="1"/>
</dbReference>
<feature type="compositionally biased region" description="Low complexity" evidence="1">
    <location>
        <begin position="170"/>
        <end position="180"/>
    </location>
</feature>
<organism evidence="3 4">
    <name type="scientific">Nannochloropsis salina CCMP1776</name>
    <dbReference type="NCBI Taxonomy" id="1027361"/>
    <lineage>
        <taxon>Eukaryota</taxon>
        <taxon>Sar</taxon>
        <taxon>Stramenopiles</taxon>
        <taxon>Ochrophyta</taxon>
        <taxon>Eustigmatophyceae</taxon>
        <taxon>Eustigmatales</taxon>
        <taxon>Monodopsidaceae</taxon>
        <taxon>Microchloropsis</taxon>
        <taxon>Microchloropsis salina</taxon>
    </lineage>
</organism>
<comment type="caution">
    <text evidence="3">The sequence shown here is derived from an EMBL/GenBank/DDBJ whole genome shotgun (WGS) entry which is preliminary data.</text>
</comment>
<feature type="compositionally biased region" description="Basic and acidic residues" evidence="1">
    <location>
        <begin position="289"/>
        <end position="302"/>
    </location>
</feature>
<evidence type="ECO:0000259" key="2">
    <source>
        <dbReference type="Pfam" id="PF00326"/>
    </source>
</evidence>
<dbReference type="SUPFAM" id="SSF50969">
    <property type="entry name" value="YVTN repeat-like/Quinoprotein amine dehydrogenase"/>
    <property type="match status" value="1"/>
</dbReference>
<dbReference type="PANTHER" id="PTHR11731">
    <property type="entry name" value="PROTEASE FAMILY S9B,C DIPEPTIDYL-PEPTIDASE IV-RELATED"/>
    <property type="match status" value="1"/>
</dbReference>
<dbReference type="InterPro" id="IPR001375">
    <property type="entry name" value="Peptidase_S9_cat"/>
</dbReference>
<dbReference type="GO" id="GO:0006508">
    <property type="term" value="P:proteolysis"/>
    <property type="evidence" value="ECO:0007669"/>
    <property type="project" value="InterPro"/>
</dbReference>
<dbReference type="Pfam" id="PF00326">
    <property type="entry name" value="Peptidase_S9"/>
    <property type="match status" value="1"/>
</dbReference>
<keyword evidence="4" id="KW-1185">Reference proteome</keyword>
<evidence type="ECO:0000313" key="4">
    <source>
        <dbReference type="Proteomes" id="UP000355283"/>
    </source>
</evidence>
<name>A0A4D9CWA1_9STRA</name>
<dbReference type="InterPro" id="IPR050278">
    <property type="entry name" value="Serine_Prot_S9B/DPPIV"/>
</dbReference>
<dbReference type="AlphaFoldDB" id="A0A4D9CWA1"/>
<dbReference type="OrthoDB" id="16520at2759"/>
<dbReference type="Proteomes" id="UP000355283">
    <property type="component" value="Unassembled WGS sequence"/>
</dbReference>
<protein>
    <recommendedName>
        <fullName evidence="2">Peptidase S9 prolyl oligopeptidase catalytic domain-containing protein</fullName>
    </recommendedName>
</protein>
<dbReference type="GO" id="GO:0008239">
    <property type="term" value="F:dipeptidyl-peptidase activity"/>
    <property type="evidence" value="ECO:0007669"/>
    <property type="project" value="TreeGrafter"/>
</dbReference>
<dbReference type="InterPro" id="IPR011044">
    <property type="entry name" value="Quino_amine_DH_bsu"/>
</dbReference>
<feature type="region of interest" description="Disordered" evidence="1">
    <location>
        <begin position="145"/>
        <end position="187"/>
    </location>
</feature>
<gene>
    <name evidence="3" type="ORF">NSK_005477</name>
</gene>
<dbReference type="InterPro" id="IPR029058">
    <property type="entry name" value="AB_hydrolase_fold"/>
</dbReference>